<organism evidence="2 3">
    <name type="scientific">Methanococcus maripaludis</name>
    <name type="common">Methanococcus deltae</name>
    <dbReference type="NCBI Taxonomy" id="39152"/>
    <lineage>
        <taxon>Archaea</taxon>
        <taxon>Methanobacteriati</taxon>
        <taxon>Methanobacteriota</taxon>
        <taxon>Methanomada group</taxon>
        <taxon>Methanococci</taxon>
        <taxon>Methanococcales</taxon>
        <taxon>Methanococcaceae</taxon>
        <taxon>Methanococcus</taxon>
    </lineage>
</organism>
<dbReference type="Proteomes" id="UP000239462">
    <property type="component" value="Chromosome"/>
</dbReference>
<keyword evidence="1" id="KW-0479">Metal-binding</keyword>
<dbReference type="InterPro" id="IPR001130">
    <property type="entry name" value="TatD-like"/>
</dbReference>
<dbReference type="PANTHER" id="PTHR42658:SF1">
    <property type="entry name" value="HYDROLASE TATD"/>
    <property type="match status" value="1"/>
</dbReference>
<dbReference type="EMBL" id="CP026606">
    <property type="protein sequence ID" value="AVB76015.1"/>
    <property type="molecule type" value="Genomic_DNA"/>
</dbReference>
<dbReference type="InterPro" id="IPR032466">
    <property type="entry name" value="Metal_Hydrolase"/>
</dbReference>
<evidence type="ECO:0000313" key="2">
    <source>
        <dbReference type="EMBL" id="AVB76015.1"/>
    </source>
</evidence>
<comment type="similarity">
    <text evidence="1">Belongs to the metallo-dependent hydrolases superfamily.</text>
</comment>
<keyword evidence="1" id="KW-0378">Hydrolase</keyword>
<evidence type="ECO:0000313" key="3">
    <source>
        <dbReference type="Proteomes" id="UP000239462"/>
    </source>
</evidence>
<gene>
    <name evidence="2" type="ORF">MMJJ_05990</name>
</gene>
<dbReference type="GO" id="GO:0016788">
    <property type="term" value="F:hydrolase activity, acting on ester bonds"/>
    <property type="evidence" value="ECO:0007669"/>
    <property type="project" value="UniProtKB-UniRule"/>
</dbReference>
<dbReference type="Pfam" id="PF01026">
    <property type="entry name" value="TatD_DNase"/>
    <property type="match status" value="1"/>
</dbReference>
<proteinExistence type="inferred from homology"/>
<protein>
    <submittedName>
        <fullName evidence="2">Putative DNAse</fullName>
    </submittedName>
</protein>
<evidence type="ECO:0000256" key="1">
    <source>
        <dbReference type="PIRNR" id="PIRNR005295"/>
    </source>
</evidence>
<dbReference type="GO" id="GO:0046872">
    <property type="term" value="F:metal ion binding"/>
    <property type="evidence" value="ECO:0007669"/>
    <property type="project" value="UniProtKB-KW"/>
</dbReference>
<sequence length="257" mass="28959">MGDLMIDSHVHADTRPYEDFELMATVFDCVITHAHDPLKMRSFDVALDYFDKILGNEIAKARKNGLKMKACIGIHPRAIPPKIDYDVLKEYLKKENVVGVGEIGLEKCSKEEIEVFENQITIAREMNLPAVVHTPRTNKEAVTKNIIEVLDTMDLPIDFKKKIIIEHVTKETVPIIWENDYKLGITVQPQKLTPNDAVEILGEYCEKRFLLNSDSSSAPSDILGVPKTVLKLKMAGFDEKVITAVSHNNAADLFKIN</sequence>
<dbReference type="KEGG" id="mmad:MMJJ_05990"/>
<dbReference type="PANTHER" id="PTHR42658">
    <property type="entry name" value="HYDROLASE TATD"/>
    <property type="match status" value="1"/>
</dbReference>
<name>A0A2L1C9I1_METMI</name>
<dbReference type="SUPFAM" id="SSF51556">
    <property type="entry name" value="Metallo-dependent hydrolases"/>
    <property type="match status" value="1"/>
</dbReference>
<accession>A0A2L1C9I1</accession>
<dbReference type="InterPro" id="IPR012022">
    <property type="entry name" value="UCP005295"/>
</dbReference>
<reference evidence="3" key="1">
    <citation type="journal article" date="2018" name="Genome Announc.">
        <title>Complete Genome Sequence of the Methanococcus maripaludis Type Strain JJ (DSM 2067), a Model for Selenoprotein Synthesis in Archaea.</title>
        <authorList>
            <person name="Poehlein A."/>
            <person name="Heym D."/>
            <person name="Quitzke V."/>
            <person name="Fersch J."/>
            <person name="Daniel R."/>
            <person name="Rother M."/>
        </authorList>
    </citation>
    <scope>NUCLEOTIDE SEQUENCE [LARGE SCALE GENOMIC DNA]</scope>
    <source>
        <strain evidence="3">DSM 2067</strain>
    </source>
</reference>
<dbReference type="AlphaFoldDB" id="A0A2L1C9I1"/>
<dbReference type="Gene3D" id="3.20.20.140">
    <property type="entry name" value="Metal-dependent hydrolases"/>
    <property type="match status" value="1"/>
</dbReference>
<dbReference type="PIRSF" id="PIRSF005295">
    <property type="entry name" value="UCP005295_TatD"/>
    <property type="match status" value="1"/>
</dbReference>